<evidence type="ECO:0000313" key="5">
    <source>
        <dbReference type="EMBL" id="GGA70000.1"/>
    </source>
</evidence>
<dbReference type="PANTHER" id="PTHR43596">
    <property type="entry name" value="ADP,ATP CARRIER PROTEIN"/>
    <property type="match status" value="1"/>
</dbReference>
<dbReference type="RefSeq" id="WP_188660943.1">
    <property type="nucleotide sequence ID" value="NZ_BMKC01000001.1"/>
</dbReference>
<feature type="transmembrane region" description="Helical" evidence="4">
    <location>
        <begin position="278"/>
        <end position="297"/>
    </location>
</feature>
<organism evidence="5 6">
    <name type="scientific">Arenimonas soli</name>
    <dbReference type="NCBI Taxonomy" id="2269504"/>
    <lineage>
        <taxon>Bacteria</taxon>
        <taxon>Pseudomonadati</taxon>
        <taxon>Pseudomonadota</taxon>
        <taxon>Gammaproteobacteria</taxon>
        <taxon>Lysobacterales</taxon>
        <taxon>Lysobacteraceae</taxon>
        <taxon>Arenimonas</taxon>
    </lineage>
</organism>
<dbReference type="Gene3D" id="1.20.1250.20">
    <property type="entry name" value="MFS general substrate transporter like domains"/>
    <property type="match status" value="1"/>
</dbReference>
<gene>
    <name evidence="5" type="ORF">GCM10011521_05150</name>
</gene>
<keyword evidence="3 4" id="KW-0472">Membrane</keyword>
<feature type="transmembrane region" description="Helical" evidence="4">
    <location>
        <begin position="181"/>
        <end position="201"/>
    </location>
</feature>
<feature type="transmembrane region" description="Helical" evidence="4">
    <location>
        <begin position="121"/>
        <end position="140"/>
    </location>
</feature>
<dbReference type="InterPro" id="IPR011701">
    <property type="entry name" value="MFS"/>
</dbReference>
<feature type="transmembrane region" description="Helical" evidence="4">
    <location>
        <begin position="61"/>
        <end position="82"/>
    </location>
</feature>
<feature type="transmembrane region" description="Helical" evidence="4">
    <location>
        <begin position="304"/>
        <end position="337"/>
    </location>
</feature>
<evidence type="ECO:0000256" key="1">
    <source>
        <dbReference type="ARBA" id="ARBA00022692"/>
    </source>
</evidence>
<name>A0ABQ1HBU5_9GAMM</name>
<sequence>MAPSPGGIRPLVARLFGIQAEEVPAVLAGMAMFLLLFAGYFMLRPVRETMGIAGGVRNLQWLFTGTFIATLVAIPLFGVVASTVRRRRILPWTYGFFALNLLGFAAAIHAAPENPWLARAFYIWLSVFNLLAISVAWSVLADLFPAVQAKRVFALMAAGASAGGLLGPLLGLLLVQTLGHGGLMALATVFLLGSAGAALWLQGWRDRHPLDQAEVLARRAPLGGNPFQGIGTVLASPYLLGIATFVVLLATVTTFLYFEQARLVELHFPDPTDQTRVFSLLDTVVQTIAILTQLFLTGRIVRRLGLVVLLTTVPVVMVGGFLWLAMAPTFAVLAIVMVTRRAGEYALARPGREMLFTVVAPSAKYKAKNVIDTAVYRGADAVSGWVKAGIDAFAASPAVVAVAGAGVALAWAFTGAGLARAQARREASTTPSDKIAN</sequence>
<protein>
    <submittedName>
        <fullName evidence="5">Translocase</fullName>
    </submittedName>
</protein>
<dbReference type="InterPro" id="IPR036259">
    <property type="entry name" value="MFS_trans_sf"/>
</dbReference>
<feature type="transmembrane region" description="Helical" evidence="4">
    <location>
        <begin position="89"/>
        <end position="109"/>
    </location>
</feature>
<feature type="transmembrane region" description="Helical" evidence="4">
    <location>
        <begin position="398"/>
        <end position="419"/>
    </location>
</feature>
<dbReference type="EMBL" id="BMKC01000001">
    <property type="protein sequence ID" value="GGA70000.1"/>
    <property type="molecule type" value="Genomic_DNA"/>
</dbReference>
<dbReference type="PANTHER" id="PTHR43596:SF1">
    <property type="entry name" value="ADP,ATP CARRIER PROTEIN"/>
    <property type="match status" value="1"/>
</dbReference>
<evidence type="ECO:0000256" key="2">
    <source>
        <dbReference type="ARBA" id="ARBA00022989"/>
    </source>
</evidence>
<feature type="transmembrane region" description="Helical" evidence="4">
    <location>
        <begin position="152"/>
        <end position="175"/>
    </location>
</feature>
<keyword evidence="1 4" id="KW-0812">Transmembrane</keyword>
<keyword evidence="6" id="KW-1185">Reference proteome</keyword>
<feature type="transmembrane region" description="Helical" evidence="4">
    <location>
        <begin position="238"/>
        <end position="258"/>
    </location>
</feature>
<reference evidence="6" key="1">
    <citation type="journal article" date="2019" name="Int. J. Syst. Evol. Microbiol.">
        <title>The Global Catalogue of Microorganisms (GCM) 10K type strain sequencing project: providing services to taxonomists for standard genome sequencing and annotation.</title>
        <authorList>
            <consortium name="The Broad Institute Genomics Platform"/>
            <consortium name="The Broad Institute Genome Sequencing Center for Infectious Disease"/>
            <person name="Wu L."/>
            <person name="Ma J."/>
        </authorList>
    </citation>
    <scope>NUCLEOTIDE SEQUENCE [LARGE SCALE GENOMIC DNA]</scope>
    <source>
        <strain evidence="6">CGMCC 1.15905</strain>
    </source>
</reference>
<keyword evidence="2 4" id="KW-1133">Transmembrane helix</keyword>
<evidence type="ECO:0000256" key="3">
    <source>
        <dbReference type="ARBA" id="ARBA00023136"/>
    </source>
</evidence>
<dbReference type="SUPFAM" id="SSF103473">
    <property type="entry name" value="MFS general substrate transporter"/>
    <property type="match status" value="1"/>
</dbReference>
<accession>A0ABQ1HBU5</accession>
<dbReference type="CDD" id="cd06174">
    <property type="entry name" value="MFS"/>
    <property type="match status" value="1"/>
</dbReference>
<comment type="caution">
    <text evidence="5">The sequence shown here is derived from an EMBL/GenBank/DDBJ whole genome shotgun (WGS) entry which is preliminary data.</text>
</comment>
<feature type="transmembrane region" description="Helical" evidence="4">
    <location>
        <begin position="23"/>
        <end position="41"/>
    </location>
</feature>
<evidence type="ECO:0000256" key="4">
    <source>
        <dbReference type="SAM" id="Phobius"/>
    </source>
</evidence>
<proteinExistence type="predicted"/>
<dbReference type="Pfam" id="PF07690">
    <property type="entry name" value="MFS_1"/>
    <property type="match status" value="1"/>
</dbReference>
<dbReference type="Proteomes" id="UP000623419">
    <property type="component" value="Unassembled WGS sequence"/>
</dbReference>
<evidence type="ECO:0000313" key="6">
    <source>
        <dbReference type="Proteomes" id="UP000623419"/>
    </source>
</evidence>